<feature type="domain" description="PAC" evidence="17">
    <location>
        <begin position="621"/>
        <end position="675"/>
    </location>
</feature>
<evidence type="ECO:0000256" key="4">
    <source>
        <dbReference type="ARBA" id="ARBA00022475"/>
    </source>
</evidence>
<dbReference type="InterPro" id="IPR000014">
    <property type="entry name" value="PAS"/>
</dbReference>
<evidence type="ECO:0000256" key="7">
    <source>
        <dbReference type="ARBA" id="ARBA00022679"/>
    </source>
</evidence>
<dbReference type="SUPFAM" id="SSF55874">
    <property type="entry name" value="ATPase domain of HSP90 chaperone/DNA topoisomerase II/histidine kinase"/>
    <property type="match status" value="1"/>
</dbReference>
<feature type="domain" description="Histidine kinase" evidence="15">
    <location>
        <begin position="1024"/>
        <end position="1206"/>
    </location>
</feature>
<dbReference type="AlphaFoldDB" id="A0A1J5SIW0"/>
<dbReference type="Pfam" id="PF08448">
    <property type="entry name" value="PAS_4"/>
    <property type="match status" value="1"/>
</dbReference>
<feature type="domain" description="PAC" evidence="17">
    <location>
        <begin position="239"/>
        <end position="293"/>
    </location>
</feature>
<dbReference type="GO" id="GO:0005886">
    <property type="term" value="C:plasma membrane"/>
    <property type="evidence" value="ECO:0007669"/>
    <property type="project" value="UniProtKB-SubCell"/>
</dbReference>
<evidence type="ECO:0000256" key="6">
    <source>
        <dbReference type="ARBA" id="ARBA00022553"/>
    </source>
</evidence>
<evidence type="ECO:0000256" key="11">
    <source>
        <dbReference type="ARBA" id="ARBA00022777"/>
    </source>
</evidence>
<dbReference type="PANTHER" id="PTHR43304:SF1">
    <property type="entry name" value="PAC DOMAIN-CONTAINING PROTEIN"/>
    <property type="match status" value="1"/>
</dbReference>
<sequence>MKSRPRSHSVSRASEPAQLAGLAASPASGEPSQPGSLPQLELACANSLLRATLDATTDGILVVDASGRVVICNRRFASLWHSSENAVTAMGRDQLLALVRIHLRNPEVLEQTLLDPTSAPPTGGGEPLRFVDGRVFEHDSRPHPIDGDGVGRFFGFRDITERQRTEEWLRVQSSAISAAADAIVITDALGTIQSVNPSFTAITGYRSDEVIGRNPRILKSGRQDDAFYQTLWRTINAGEVWRGELVNRRKDGVLYTEQMSIAPMRGPDGRIAHFIAVKRDVTHRRAAEAALRQSEERFRYLAENTPDWIWEVDEQMRYTYVSQGVAKLLGYSPDDIVGKTPFDLMPPEEVVRVREALHATVANRAPFQALVNTNLHRDGTLVVLETTGVPFFDHEGRWLGYRGIDRDITERKRAEEALRASDEKFHDLADNIADVFWMTDPKMTKILFVNRAFETIWGRSCESAYADPTNFIDNIHPDDKPAVFAALEGLLEHGKFECEYRVVRPDGSTRWVLDRSFPVKDEAGRLLRLTGIAQDITERKAAEESLRLLGAAMEQARESIIIMTEPAATSGPRIQFVNPAFTTLTGYAAGEAVGRTPDIFHGPLTSQALLDDIAAHLSQGESFRGDGINYRKNGTPFDVELNIAPIRNADGRITHTIVIQHDVTERKRAYALLRQGRERLDLALDAAGMGVWEWTPADGRIAWSPECVEILGEAACQGTLAALLNAANPEDQVQLRRMFQETPGCRARVAIDFRLPSPEGITRWISSVGRASLEGNGGPHRVVGTIQDITERKRVEEELSTKTALLEAQVDASIDGLLFVDLAQTKVIQNDRLIELFKVPPEIAADSRDESLLNHVLSQIKDPGAFLDRVMYLYAHPRESSREEIELTDGTVLDRYSAPVLGKDGRLYGRIWGFRDITARKQAEAALKKSTEDLIELSRQAGMAEVATGVLHNVGNVLNSVNVSATLVADHVRHSQAASVASVAALLAEHRSSLPDYLTADPQGSTIPDYLATLSESLAEEKRILLSETDELRKNIEHIRDVIAMQQSYAKTSGIIESVSLTDLVDDALRINAGTLARHDVKIMRDYQSQAVIATDKHKVMLILINLIRNAKYACDESGRADKEITVTVTTDERGADILIRDNGIGIPEANLALLFSHGFTTKTEGHGFGLHSSALAARELGGSLAVQSDGPGRGALFQLHLPSNPETP</sequence>
<dbReference type="InterPro" id="IPR013655">
    <property type="entry name" value="PAS_fold_3"/>
</dbReference>
<dbReference type="InterPro" id="IPR036890">
    <property type="entry name" value="HATPase_C_sf"/>
</dbReference>
<dbReference type="SUPFAM" id="SSF55785">
    <property type="entry name" value="PYP-like sensor domain (PAS domain)"/>
    <property type="match status" value="7"/>
</dbReference>
<dbReference type="PANTHER" id="PTHR43304">
    <property type="entry name" value="PHYTOCHROME-LIKE PROTEIN CPH1"/>
    <property type="match status" value="1"/>
</dbReference>
<dbReference type="Pfam" id="PF13426">
    <property type="entry name" value="PAS_9"/>
    <property type="match status" value="2"/>
</dbReference>
<dbReference type="Gene3D" id="3.30.450.20">
    <property type="entry name" value="PAS domain"/>
    <property type="match status" value="7"/>
</dbReference>
<dbReference type="CDD" id="cd00130">
    <property type="entry name" value="PAS"/>
    <property type="match status" value="5"/>
</dbReference>
<evidence type="ECO:0000256" key="12">
    <source>
        <dbReference type="ARBA" id="ARBA00022989"/>
    </source>
</evidence>
<dbReference type="Pfam" id="PF13188">
    <property type="entry name" value="PAS_8"/>
    <property type="match status" value="1"/>
</dbReference>
<keyword evidence="10" id="KW-0547">Nucleotide-binding</keyword>
<evidence type="ECO:0000256" key="9">
    <source>
        <dbReference type="ARBA" id="ARBA00022737"/>
    </source>
</evidence>
<dbReference type="PRINTS" id="PR00344">
    <property type="entry name" value="BCTRLSENSOR"/>
</dbReference>
<feature type="domain" description="PAS" evidence="16">
    <location>
        <begin position="45"/>
        <end position="79"/>
    </location>
</feature>
<keyword evidence="13" id="KW-0472">Membrane</keyword>
<dbReference type="InterPro" id="IPR013656">
    <property type="entry name" value="PAS_4"/>
</dbReference>
<keyword evidence="12" id="KW-1133">Transmembrane helix</keyword>
<feature type="domain" description="PAC" evidence="17">
    <location>
        <begin position="496"/>
        <end position="548"/>
    </location>
</feature>
<dbReference type="SMART" id="SM00387">
    <property type="entry name" value="HATPase_c"/>
    <property type="match status" value="1"/>
</dbReference>
<feature type="domain" description="PAC" evidence="17">
    <location>
        <begin position="749"/>
        <end position="801"/>
    </location>
</feature>
<feature type="domain" description="PAS" evidence="16">
    <location>
        <begin position="294"/>
        <end position="364"/>
    </location>
</feature>
<dbReference type="SMART" id="SM00091">
    <property type="entry name" value="PAS"/>
    <property type="match status" value="6"/>
</dbReference>
<protein>
    <recommendedName>
        <fullName evidence="3">histidine kinase</fullName>
        <ecNumber evidence="3">2.7.13.3</ecNumber>
    </recommendedName>
</protein>
<name>A0A1J5SIW0_9ZZZZ</name>
<evidence type="ECO:0000256" key="3">
    <source>
        <dbReference type="ARBA" id="ARBA00012438"/>
    </source>
</evidence>
<dbReference type="PROSITE" id="PS50112">
    <property type="entry name" value="PAS"/>
    <property type="match status" value="5"/>
</dbReference>
<dbReference type="PROSITE" id="PS50109">
    <property type="entry name" value="HIS_KIN"/>
    <property type="match status" value="1"/>
</dbReference>
<dbReference type="InterPro" id="IPR000700">
    <property type="entry name" value="PAS-assoc_C"/>
</dbReference>
<dbReference type="InterPro" id="IPR001610">
    <property type="entry name" value="PAC"/>
</dbReference>
<dbReference type="Pfam" id="PF08447">
    <property type="entry name" value="PAS_3"/>
    <property type="match status" value="2"/>
</dbReference>
<organism evidence="18">
    <name type="scientific">mine drainage metagenome</name>
    <dbReference type="NCBI Taxonomy" id="410659"/>
    <lineage>
        <taxon>unclassified sequences</taxon>
        <taxon>metagenomes</taxon>
        <taxon>ecological metagenomes</taxon>
    </lineage>
</organism>
<evidence type="ECO:0000256" key="14">
    <source>
        <dbReference type="SAM" id="MobiDB-lite"/>
    </source>
</evidence>
<dbReference type="InterPro" id="IPR052162">
    <property type="entry name" value="Sensor_kinase/Photoreceptor"/>
</dbReference>
<dbReference type="Pfam" id="PF02518">
    <property type="entry name" value="HATPase_c"/>
    <property type="match status" value="1"/>
</dbReference>
<evidence type="ECO:0000256" key="13">
    <source>
        <dbReference type="ARBA" id="ARBA00023136"/>
    </source>
</evidence>
<feature type="domain" description="PAC" evidence="17">
    <location>
        <begin position="365"/>
        <end position="420"/>
    </location>
</feature>
<accession>A0A1J5SIW0</accession>
<dbReference type="SMART" id="SM00086">
    <property type="entry name" value="PAC"/>
    <property type="match status" value="5"/>
</dbReference>
<keyword evidence="6" id="KW-0597">Phosphoprotein</keyword>
<evidence type="ECO:0000313" key="18">
    <source>
        <dbReference type="EMBL" id="OIR03976.1"/>
    </source>
</evidence>
<dbReference type="GO" id="GO:0000166">
    <property type="term" value="F:nucleotide binding"/>
    <property type="evidence" value="ECO:0007669"/>
    <property type="project" value="UniProtKB-KW"/>
</dbReference>
<dbReference type="Gene3D" id="3.30.565.10">
    <property type="entry name" value="Histidine kinase-like ATPase, C-terminal domain"/>
    <property type="match status" value="1"/>
</dbReference>
<comment type="catalytic activity">
    <reaction evidence="1">
        <text>ATP + protein L-histidine = ADP + protein N-phospho-L-histidine.</text>
        <dbReference type="EC" id="2.7.13.3"/>
    </reaction>
</comment>
<feature type="domain" description="PAS" evidence="16">
    <location>
        <begin position="421"/>
        <end position="494"/>
    </location>
</feature>
<proteinExistence type="predicted"/>
<dbReference type="InterPro" id="IPR004358">
    <property type="entry name" value="Sig_transdc_His_kin-like_C"/>
</dbReference>
<feature type="region of interest" description="Disordered" evidence="14">
    <location>
        <begin position="1"/>
        <end position="38"/>
    </location>
</feature>
<evidence type="ECO:0000256" key="2">
    <source>
        <dbReference type="ARBA" id="ARBA00004429"/>
    </source>
</evidence>
<comment type="caution">
    <text evidence="18">The sequence shown here is derived from an EMBL/GenBank/DDBJ whole genome shotgun (WGS) entry which is preliminary data.</text>
</comment>
<evidence type="ECO:0000259" key="15">
    <source>
        <dbReference type="PROSITE" id="PS50109"/>
    </source>
</evidence>
<feature type="domain" description="PAS" evidence="16">
    <location>
        <begin position="175"/>
        <end position="214"/>
    </location>
</feature>
<comment type="subcellular location">
    <subcellularLocation>
        <location evidence="2">Cell inner membrane</location>
        <topology evidence="2">Multi-pass membrane protein</topology>
    </subcellularLocation>
</comment>
<keyword evidence="7 18" id="KW-0808">Transferase</keyword>
<keyword evidence="11 18" id="KW-0418">Kinase</keyword>
<feature type="domain" description="PAS" evidence="16">
    <location>
        <begin position="545"/>
        <end position="601"/>
    </location>
</feature>
<evidence type="ECO:0000259" key="17">
    <source>
        <dbReference type="PROSITE" id="PS50113"/>
    </source>
</evidence>
<dbReference type="GO" id="GO:0004673">
    <property type="term" value="F:protein histidine kinase activity"/>
    <property type="evidence" value="ECO:0007669"/>
    <property type="project" value="UniProtKB-EC"/>
</dbReference>
<keyword evidence="8" id="KW-0812">Transmembrane</keyword>
<evidence type="ECO:0000256" key="8">
    <source>
        <dbReference type="ARBA" id="ARBA00022692"/>
    </source>
</evidence>
<evidence type="ECO:0000256" key="1">
    <source>
        <dbReference type="ARBA" id="ARBA00000085"/>
    </source>
</evidence>
<dbReference type="EMBL" id="MLJW01000061">
    <property type="protein sequence ID" value="OIR03976.1"/>
    <property type="molecule type" value="Genomic_DNA"/>
</dbReference>
<dbReference type="Gene3D" id="2.10.70.100">
    <property type="match status" value="1"/>
</dbReference>
<keyword evidence="9" id="KW-0677">Repeat</keyword>
<dbReference type="InterPro" id="IPR005467">
    <property type="entry name" value="His_kinase_dom"/>
</dbReference>
<keyword evidence="5" id="KW-0997">Cell inner membrane</keyword>
<gene>
    <name evidence="18" type="ORF">GALL_139130</name>
</gene>
<evidence type="ECO:0000256" key="5">
    <source>
        <dbReference type="ARBA" id="ARBA00022519"/>
    </source>
</evidence>
<dbReference type="InterPro" id="IPR003594">
    <property type="entry name" value="HATPase_dom"/>
</dbReference>
<dbReference type="FunFam" id="2.10.70.100:FF:000001">
    <property type="entry name" value="Sensory transduction histidine kinase"/>
    <property type="match status" value="1"/>
</dbReference>
<dbReference type="PROSITE" id="PS50113">
    <property type="entry name" value="PAC"/>
    <property type="match status" value="6"/>
</dbReference>
<dbReference type="InterPro" id="IPR035965">
    <property type="entry name" value="PAS-like_dom_sf"/>
</dbReference>
<evidence type="ECO:0000256" key="10">
    <source>
        <dbReference type="ARBA" id="ARBA00022741"/>
    </source>
</evidence>
<dbReference type="EC" id="2.7.13.3" evidence="3"/>
<reference evidence="18" key="1">
    <citation type="submission" date="2016-10" db="EMBL/GenBank/DDBJ databases">
        <title>Sequence of Gallionella enrichment culture.</title>
        <authorList>
            <person name="Poehlein A."/>
            <person name="Muehling M."/>
            <person name="Daniel R."/>
        </authorList>
    </citation>
    <scope>NUCLEOTIDE SEQUENCE</scope>
</reference>
<dbReference type="NCBIfam" id="TIGR00229">
    <property type="entry name" value="sensory_box"/>
    <property type="match status" value="5"/>
</dbReference>
<keyword evidence="4" id="KW-1003">Cell membrane</keyword>
<evidence type="ECO:0000259" key="16">
    <source>
        <dbReference type="PROSITE" id="PS50112"/>
    </source>
</evidence>
<feature type="domain" description="PAC" evidence="17">
    <location>
        <begin position="878"/>
        <end position="929"/>
    </location>
</feature>